<protein>
    <submittedName>
        <fullName evidence="1">Extracellular solute-binding protein, family 3</fullName>
    </submittedName>
</protein>
<dbReference type="OrthoDB" id="6838256at2"/>
<dbReference type="Gene3D" id="3.40.190.10">
    <property type="entry name" value="Periplasmic binding protein-like II"/>
    <property type="match status" value="2"/>
</dbReference>
<evidence type="ECO:0000313" key="2">
    <source>
        <dbReference type="Proteomes" id="UP000243232"/>
    </source>
</evidence>
<name>A0A1H2H5B9_9PSED</name>
<dbReference type="Proteomes" id="UP000243232">
    <property type="component" value="Chromosome I"/>
</dbReference>
<dbReference type="SUPFAM" id="SSF53850">
    <property type="entry name" value="Periplasmic binding protein-like II"/>
    <property type="match status" value="1"/>
</dbReference>
<gene>
    <name evidence="1" type="ORF">SAMN05216296_2765</name>
</gene>
<keyword evidence="2" id="KW-1185">Reference proteome</keyword>
<dbReference type="EMBL" id="LT629785">
    <property type="protein sequence ID" value="SDU27014.1"/>
    <property type="molecule type" value="Genomic_DNA"/>
</dbReference>
<dbReference type="RefSeq" id="WP_090196463.1">
    <property type="nucleotide sequence ID" value="NZ_LT629785.1"/>
</dbReference>
<sequence length="247" mass="27788">MRTSSLAFWLSLLVLLPLNTLADKLLRFGTFQNAHSPALHICEQVLREAYAKLGRSIAVEYLPGERSLYWARSGRLDGELCRGQAHAGLLFVPTPLYQWQLGVFSNQPLSIQSWADLKPYKIAYERSMSIISAHQELDLVPVNNIESGILLLSKNRVDILLDDYNSVLYAARKMKIEHLLGGRQVVERGPIYHLPNPKHALLAMQLEVVLAQMARDGRIEQIEQEVMAEFMLEAARDDSTAPASSSH</sequence>
<proteinExistence type="predicted"/>
<reference evidence="2" key="1">
    <citation type="submission" date="2016-10" db="EMBL/GenBank/DDBJ databases">
        <authorList>
            <person name="Varghese N."/>
            <person name="Submissions S."/>
        </authorList>
    </citation>
    <scope>NUCLEOTIDE SEQUENCE [LARGE SCALE GENOMIC DNA]</scope>
    <source>
        <strain evidence="2">DSM 17875</strain>
    </source>
</reference>
<dbReference type="AlphaFoldDB" id="A0A1H2H5B9"/>
<organism evidence="1 2">
    <name type="scientific">Pseudomonas pohangensis</name>
    <dbReference type="NCBI Taxonomy" id="364197"/>
    <lineage>
        <taxon>Bacteria</taxon>
        <taxon>Pseudomonadati</taxon>
        <taxon>Pseudomonadota</taxon>
        <taxon>Gammaproteobacteria</taxon>
        <taxon>Pseudomonadales</taxon>
        <taxon>Pseudomonadaceae</taxon>
        <taxon>Pseudomonas</taxon>
    </lineage>
</organism>
<accession>A0A1H2H5B9</accession>
<dbReference type="STRING" id="364197.SAMN05216296_2765"/>
<evidence type="ECO:0000313" key="1">
    <source>
        <dbReference type="EMBL" id="SDU27014.1"/>
    </source>
</evidence>